<name>A3CWB4_METMJ</name>
<reference evidence="1 2" key="1">
    <citation type="journal article" date="2009" name="Stand. Genomic Sci.">
        <title>Complete genome sequence of Methanoculleus marisnigri Romesser et al. 1981 type strain JR1.</title>
        <authorList>
            <person name="Anderson I.J."/>
            <person name="Sieprawska-Lupa M."/>
            <person name="Lapidus A."/>
            <person name="Nolan M."/>
            <person name="Copeland A."/>
            <person name="Glavina Del Rio T."/>
            <person name="Tice H."/>
            <person name="Dalin E."/>
            <person name="Barry K."/>
            <person name="Saunders E."/>
            <person name="Han C."/>
            <person name="Brettin T."/>
            <person name="Detter J.C."/>
            <person name="Bruce D."/>
            <person name="Mikhailova N."/>
            <person name="Pitluck S."/>
            <person name="Hauser L."/>
            <person name="Land M."/>
            <person name="Lucas S."/>
            <person name="Richardson P."/>
            <person name="Whitman W.B."/>
            <person name="Kyrpides N.C."/>
        </authorList>
    </citation>
    <scope>NUCLEOTIDE SEQUENCE [LARGE SCALE GENOMIC DNA]</scope>
    <source>
        <strain evidence="2">ATCC 35101 / DSM 1498 / JR1</strain>
    </source>
</reference>
<dbReference type="HOGENOM" id="CLU_3210787_0_0_2"/>
<gene>
    <name evidence="1" type="ordered locus">Memar_1737</name>
</gene>
<protein>
    <submittedName>
        <fullName evidence="1">Uncharacterized protein</fullName>
    </submittedName>
</protein>
<organism evidence="1 2">
    <name type="scientific">Methanoculleus marisnigri (strain ATCC 35101 / DSM 1498 / JR1)</name>
    <dbReference type="NCBI Taxonomy" id="368407"/>
    <lineage>
        <taxon>Archaea</taxon>
        <taxon>Methanobacteriati</taxon>
        <taxon>Methanobacteriota</taxon>
        <taxon>Stenosarchaea group</taxon>
        <taxon>Methanomicrobia</taxon>
        <taxon>Methanomicrobiales</taxon>
        <taxon>Methanomicrobiaceae</taxon>
        <taxon>Methanoculleus</taxon>
    </lineage>
</organism>
<evidence type="ECO:0000313" key="2">
    <source>
        <dbReference type="Proteomes" id="UP000002146"/>
    </source>
</evidence>
<accession>A3CWB4</accession>
<evidence type="ECO:0000313" key="1">
    <source>
        <dbReference type="EMBL" id="ABN57664.1"/>
    </source>
</evidence>
<dbReference type="Proteomes" id="UP000002146">
    <property type="component" value="Chromosome"/>
</dbReference>
<keyword evidence="2" id="KW-1185">Reference proteome</keyword>
<proteinExistence type="predicted"/>
<dbReference type="STRING" id="368407.Memar_1737"/>
<dbReference type="AlphaFoldDB" id="A3CWB4"/>
<dbReference type="EMBL" id="CP000562">
    <property type="protein sequence ID" value="ABN57664.1"/>
    <property type="molecule type" value="Genomic_DNA"/>
</dbReference>
<sequence length="44" mass="5422">MKMRKNLHGVDAINYYDLFTRRSIPFFCRCCRRNNHVATWKLMD</sequence>
<dbReference type="KEGG" id="mem:Memar_1737"/>